<feature type="transmembrane region" description="Helical" evidence="3">
    <location>
        <begin position="6"/>
        <end position="25"/>
    </location>
</feature>
<accession>A0ABU2Y641</accession>
<keyword evidence="3" id="KW-0472">Membrane</keyword>
<dbReference type="PRINTS" id="PR00368">
    <property type="entry name" value="FADPNR"/>
</dbReference>
<evidence type="ECO:0000256" key="3">
    <source>
        <dbReference type="SAM" id="Phobius"/>
    </source>
</evidence>
<keyword evidence="6" id="KW-1185">Reference proteome</keyword>
<dbReference type="Proteomes" id="UP001252186">
    <property type="component" value="Unassembled WGS sequence"/>
</dbReference>
<keyword evidence="2" id="KW-0560">Oxidoreductase</keyword>
<dbReference type="SUPFAM" id="SSF51905">
    <property type="entry name" value="FAD/NAD(P)-binding domain"/>
    <property type="match status" value="1"/>
</dbReference>
<protein>
    <submittedName>
        <fullName evidence="5">FAD-dependent oxidoreductase</fullName>
    </submittedName>
</protein>
<gene>
    <name evidence="5" type="ORF">RM519_10480</name>
</gene>
<evidence type="ECO:0000256" key="2">
    <source>
        <dbReference type="ARBA" id="ARBA00023002"/>
    </source>
</evidence>
<proteinExistence type="predicted"/>
<evidence type="ECO:0000259" key="4">
    <source>
        <dbReference type="Pfam" id="PF07992"/>
    </source>
</evidence>
<evidence type="ECO:0000313" key="5">
    <source>
        <dbReference type="EMBL" id="MDT0553672.1"/>
    </source>
</evidence>
<dbReference type="Pfam" id="PF07992">
    <property type="entry name" value="Pyr_redox_2"/>
    <property type="match status" value="1"/>
</dbReference>
<evidence type="ECO:0000313" key="6">
    <source>
        <dbReference type="Proteomes" id="UP001252186"/>
    </source>
</evidence>
<organism evidence="5 6">
    <name type="scientific">Urechidicola vernalis</name>
    <dbReference type="NCBI Taxonomy" id="3075600"/>
    <lineage>
        <taxon>Bacteria</taxon>
        <taxon>Pseudomonadati</taxon>
        <taxon>Bacteroidota</taxon>
        <taxon>Flavobacteriia</taxon>
        <taxon>Flavobacteriales</taxon>
        <taxon>Flavobacteriaceae</taxon>
        <taxon>Urechidicola</taxon>
    </lineage>
</organism>
<dbReference type="Gene3D" id="3.50.50.60">
    <property type="entry name" value="FAD/NAD(P)-binding domain"/>
    <property type="match status" value="1"/>
</dbReference>
<name>A0ABU2Y641_9FLAO</name>
<comment type="caution">
    <text evidence="5">The sequence shown here is derived from an EMBL/GenBank/DDBJ whole genome shotgun (WGS) entry which is preliminary data.</text>
</comment>
<dbReference type="InterPro" id="IPR023753">
    <property type="entry name" value="FAD/NAD-binding_dom"/>
</dbReference>
<keyword evidence="3" id="KW-1133">Transmembrane helix</keyword>
<keyword evidence="1" id="KW-0285">Flavoprotein</keyword>
<keyword evidence="3" id="KW-0812">Transmembrane</keyword>
<reference evidence="5 6" key="1">
    <citation type="submission" date="2023-09" db="EMBL/GenBank/DDBJ databases">
        <authorList>
            <person name="Rey-Velasco X."/>
        </authorList>
    </citation>
    <scope>NUCLEOTIDE SEQUENCE [LARGE SCALE GENOMIC DNA]</scope>
    <source>
        <strain evidence="5 6">P050</strain>
    </source>
</reference>
<dbReference type="RefSeq" id="WP_311593759.1">
    <property type="nucleotide sequence ID" value="NZ_JAVRHV010000005.1"/>
</dbReference>
<dbReference type="InterPro" id="IPR036188">
    <property type="entry name" value="FAD/NAD-bd_sf"/>
</dbReference>
<dbReference type="PANTHER" id="PTHR48105">
    <property type="entry name" value="THIOREDOXIN REDUCTASE 1-RELATED-RELATED"/>
    <property type="match status" value="1"/>
</dbReference>
<dbReference type="InterPro" id="IPR050097">
    <property type="entry name" value="Ferredoxin-NADP_redctase_2"/>
</dbReference>
<feature type="domain" description="FAD/NAD(P)-binding" evidence="4">
    <location>
        <begin position="3"/>
        <end position="155"/>
    </location>
</feature>
<evidence type="ECO:0000256" key="1">
    <source>
        <dbReference type="ARBA" id="ARBA00022630"/>
    </source>
</evidence>
<dbReference type="EMBL" id="JAVRHV010000005">
    <property type="protein sequence ID" value="MDT0553672.1"/>
    <property type="molecule type" value="Genomic_DNA"/>
</dbReference>
<sequence>MTYDVLIIGGGAAGLSCAIMLGSAITQPYAKDKSIGIITHQKTSSLQNAMFNNVLGLKESITGKEIMKAGTDQLSKLFPHVHQIENEKVLNIIESDDTIEVITNKNSYTAKTIVVAVGPKNFSIKGVEKYTELHAKLPPEKNRTQLKNDDHQVTKNIYVAGVLAGHRSQFAIATGSGTSVATDIMCLWNNGKPVKVHDSIIQP</sequence>